<feature type="region of interest" description="Disordered" evidence="10">
    <location>
        <begin position="1"/>
        <end position="45"/>
    </location>
</feature>
<feature type="compositionally biased region" description="Basic and acidic residues" evidence="10">
    <location>
        <begin position="1084"/>
        <end position="1105"/>
    </location>
</feature>
<feature type="region of interest" description="Disordered" evidence="10">
    <location>
        <begin position="1084"/>
        <end position="1106"/>
    </location>
</feature>
<evidence type="ECO:0000256" key="6">
    <source>
        <dbReference type="ARBA" id="ARBA00023163"/>
    </source>
</evidence>
<keyword evidence="4" id="KW-0805">Transcription regulation</keyword>
<evidence type="ECO:0008006" key="16">
    <source>
        <dbReference type="Google" id="ProtNLM"/>
    </source>
</evidence>
<keyword evidence="5 8" id="KW-0103">Bromodomain</keyword>
<dbReference type="EMBL" id="CAEY01000548">
    <property type="status" value="NOT_ANNOTATED_CDS"/>
    <property type="molecule type" value="Genomic_DNA"/>
</dbReference>
<evidence type="ECO:0000256" key="10">
    <source>
        <dbReference type="SAM" id="MobiDB-lite"/>
    </source>
</evidence>
<dbReference type="PRINTS" id="PR00503">
    <property type="entry name" value="BROMODOMAIN"/>
</dbReference>
<dbReference type="GO" id="GO:0006338">
    <property type="term" value="P:chromatin remodeling"/>
    <property type="evidence" value="ECO:0007669"/>
    <property type="project" value="InterPro"/>
</dbReference>
<dbReference type="Pfam" id="PF00439">
    <property type="entry name" value="Bromodomain"/>
    <property type="match status" value="4"/>
</dbReference>
<dbReference type="EnsemblMetazoa" id="tetur21g01330.1">
    <property type="protein sequence ID" value="tetur21g01330.1"/>
    <property type="gene ID" value="tetur21g01330"/>
</dbReference>
<dbReference type="Gene3D" id="1.10.30.10">
    <property type="entry name" value="High mobility group box domain"/>
    <property type="match status" value="1"/>
</dbReference>
<dbReference type="Pfam" id="PF01426">
    <property type="entry name" value="BAH"/>
    <property type="match status" value="2"/>
</dbReference>
<organism evidence="14 15">
    <name type="scientific">Tetranychus urticae</name>
    <name type="common">Two-spotted spider mite</name>
    <dbReference type="NCBI Taxonomy" id="32264"/>
    <lineage>
        <taxon>Eukaryota</taxon>
        <taxon>Metazoa</taxon>
        <taxon>Ecdysozoa</taxon>
        <taxon>Arthropoda</taxon>
        <taxon>Chelicerata</taxon>
        <taxon>Arachnida</taxon>
        <taxon>Acari</taxon>
        <taxon>Acariformes</taxon>
        <taxon>Trombidiformes</taxon>
        <taxon>Prostigmata</taxon>
        <taxon>Eleutherengona</taxon>
        <taxon>Raphignathae</taxon>
        <taxon>Tetranychoidea</taxon>
        <taxon>Tetranychidae</taxon>
        <taxon>Tetranychus</taxon>
    </lineage>
</organism>
<feature type="compositionally biased region" description="Acidic residues" evidence="10">
    <location>
        <begin position="34"/>
        <end position="44"/>
    </location>
</feature>
<dbReference type="SUPFAM" id="SSF47370">
    <property type="entry name" value="Bromodomain"/>
    <property type="match status" value="4"/>
</dbReference>
<evidence type="ECO:0000256" key="3">
    <source>
        <dbReference type="ARBA" id="ARBA00022853"/>
    </source>
</evidence>
<dbReference type="InterPro" id="IPR037382">
    <property type="entry name" value="Rsc/polybromo"/>
</dbReference>
<gene>
    <name evidence="14" type="primary">107367209</name>
</gene>
<evidence type="ECO:0000313" key="15">
    <source>
        <dbReference type="Proteomes" id="UP000015104"/>
    </source>
</evidence>
<dbReference type="OrthoDB" id="10009055at2759"/>
<feature type="domain" description="Bromo" evidence="11">
    <location>
        <begin position="225"/>
        <end position="295"/>
    </location>
</feature>
<dbReference type="Gene3D" id="2.30.30.490">
    <property type="match status" value="2"/>
</dbReference>
<keyword evidence="15" id="KW-1185">Reference proteome</keyword>
<name>T1KTX3_TETUR</name>
<dbReference type="GO" id="GO:0016514">
    <property type="term" value="C:SWI/SNF complex"/>
    <property type="evidence" value="ECO:0007669"/>
    <property type="project" value="TreeGrafter"/>
</dbReference>
<dbReference type="PROSITE" id="PS00633">
    <property type="entry name" value="BROMODOMAIN_1"/>
    <property type="match status" value="2"/>
</dbReference>
<dbReference type="SMART" id="SM00439">
    <property type="entry name" value="BAH"/>
    <property type="match status" value="2"/>
</dbReference>
<dbReference type="InterPro" id="IPR018359">
    <property type="entry name" value="Bromodomain_CS"/>
</dbReference>
<dbReference type="InterPro" id="IPR036910">
    <property type="entry name" value="HMG_box_dom_sf"/>
</dbReference>
<dbReference type="Proteomes" id="UP000015104">
    <property type="component" value="Unassembled WGS sequence"/>
</dbReference>
<reference evidence="15" key="1">
    <citation type="submission" date="2011-08" db="EMBL/GenBank/DDBJ databases">
        <authorList>
            <person name="Rombauts S."/>
        </authorList>
    </citation>
    <scope>NUCLEOTIDE SEQUENCE</scope>
    <source>
        <strain evidence="15">London</strain>
    </source>
</reference>
<evidence type="ECO:0000256" key="5">
    <source>
        <dbReference type="ARBA" id="ARBA00023117"/>
    </source>
</evidence>
<keyword evidence="6" id="KW-0804">Transcription</keyword>
<feature type="region of interest" description="Disordered" evidence="10">
    <location>
        <begin position="978"/>
        <end position="1015"/>
    </location>
</feature>
<dbReference type="PANTHER" id="PTHR16062:SF19">
    <property type="entry name" value="PROTEIN POLYBROMO-1"/>
    <property type="match status" value="1"/>
</dbReference>
<feature type="domain" description="BAH" evidence="13">
    <location>
        <begin position="622"/>
        <end position="740"/>
    </location>
</feature>
<dbReference type="CDD" id="cd21984">
    <property type="entry name" value="HMG-box_PB1"/>
    <property type="match status" value="1"/>
</dbReference>
<dbReference type="eggNOG" id="KOG1827">
    <property type="taxonomic scope" value="Eukaryota"/>
</dbReference>
<dbReference type="GO" id="GO:0003677">
    <property type="term" value="F:DNA binding"/>
    <property type="evidence" value="ECO:0007669"/>
    <property type="project" value="UniProtKB-UniRule"/>
</dbReference>
<dbReference type="InterPro" id="IPR043151">
    <property type="entry name" value="BAH_sf"/>
</dbReference>
<comment type="subcellular location">
    <subcellularLocation>
        <location evidence="1">Nucleus</location>
    </subcellularLocation>
</comment>
<sequence>MDAQAFSFMQTRSSERKKQSENPRRSFGNKMNDDGDDSEVEDVEANPLDPQWQLYEAVKSYTSIAGEVLSDPFMRLPSRRFYPDYYQEIKQPMSLRKIKSKIENRFYRTTVEVVDDMNIMFENAKKYNRPDSKIFKDACKLQKVMQSKAKELVNYQGKDSDSSETDNEDSCSVTSRGRGRRSKSLSNALNHELKRARRSNSDFDPGLKKKMKLIIRTLIDFVDDQDRQICALFMEKPSKKDYPDYYEIIENPIDMKTIQMNVKNDQYATEDAFIADLKQMFENCKQYNEEGSQIYRDAEQLEALLNEKLAELGAYVPKVRRSRKSGNIIAPKLRILYDAIINYNDPKTGRQLSSIFMKLPSRTDYPDYYEVIKRPLDLGKIGVRLKENLYESLDDLLSDLVLVFDNACKYNEPDSQLYKDALTLQHVALQTKLELIENENQGVPNIRAVIQDLLTNLFISVYNHQDEEGRCYSDSIIELSEQEAKNADPNERRPLTLDQIKKNLEKRRYRRLDRFQQDMFDVFERTRRNTRVDSQAFEDSVELQLYFIRLRNELCRNGEVLISSALNFTEINLNAQVDALKLEKLPFENQETDAEAKGEDKEADPSGGAPVESIPEVSLNDQVYRPGDFVYIEPREKGMDPHIINISKLWRDPAGQLWIYGCWFYRPYETYHIASKKFLEKEVFKSDSYNNAPLSQVAGKCFIMFVKDYFKLKPEGFEDCDVYVCESRYFTRTKTLKKIKVWPYFNDHSLIPREQHLPMIRVPSIFKDNKQEKCKEEQLISDYDDDDGPKLLDIERPNIIIEPGDGMPIEEGAIYYEQFTIPSGSYKLGDCCYVRTDNGRNLICRIDRMWVDKDGNAFFHGPWFVQPRELPLSISRMFYPNEVFLSSIEDTNPLLSICDKCSVLEFKDYITRRPTEIPEQDVYICEFKFLENDKKFIKLPIILRRVAPYKPGVAEDEQFLFRKPLVIARTESMPERTTLLTRKDPLSLSEAPSPHTPFRPSIDTENEESNDVSSLISETPILSTPFISRKKGSKRIVTGYIIFAGEVRKSVIQANPDCNFGDVSRIIGNEWKNLPLETKQEYERRAQRQNEESAREAAREAERMESFPQSPLGYEGVYECHWENKCDFQCEDPIDLYDHLNAEPHGHVWRSYGELKDKDDAVFQCLYHGCARVKKGATPFPSIHRLIRHCKEIHVNKQIPKHIPPENRSKNFIPGRKSVAAAPFSPAINNHFGNSINQSASSTTILGVNIAQSNPSLSLTMYDNGANLSSGINGHSNQVDSLNMPALTPYWIQNSQPTNQQPTVKQDPLFVAAPPKPTRLLHSNTFVQYIKRLRPDCRHVSNYEQQLNATPENTPIPNRDHLPSNWLANGEGNHGDVVNALWALRNFMLKESLNLSRL</sequence>
<feature type="domain" description="Bromo" evidence="11">
    <location>
        <begin position="348"/>
        <end position="418"/>
    </location>
</feature>
<dbReference type="HOGENOM" id="CLU_001483_2_0_1"/>
<dbReference type="PROSITE" id="PS50014">
    <property type="entry name" value="BROMODOMAIN_2"/>
    <property type="match status" value="3"/>
</dbReference>
<evidence type="ECO:0000256" key="8">
    <source>
        <dbReference type="PROSITE-ProRule" id="PRU00035"/>
    </source>
</evidence>
<keyword evidence="9" id="KW-0238">DNA-binding</keyword>
<feature type="region of interest" description="Disordered" evidence="10">
    <location>
        <begin position="153"/>
        <end position="201"/>
    </location>
</feature>
<dbReference type="InterPro" id="IPR001487">
    <property type="entry name" value="Bromodomain"/>
</dbReference>
<dbReference type="SMART" id="SM00297">
    <property type="entry name" value="BROMO"/>
    <property type="match status" value="4"/>
</dbReference>
<dbReference type="PANTHER" id="PTHR16062">
    <property type="entry name" value="SWI/SNF-RELATED"/>
    <property type="match status" value="1"/>
</dbReference>
<evidence type="ECO:0000259" key="11">
    <source>
        <dbReference type="PROSITE" id="PS50014"/>
    </source>
</evidence>
<keyword evidence="2" id="KW-0677">Repeat</keyword>
<evidence type="ECO:0000256" key="4">
    <source>
        <dbReference type="ARBA" id="ARBA00023015"/>
    </source>
</evidence>
<dbReference type="Pfam" id="PF00505">
    <property type="entry name" value="HMG_box"/>
    <property type="match status" value="1"/>
</dbReference>
<proteinExistence type="predicted"/>
<evidence type="ECO:0000256" key="7">
    <source>
        <dbReference type="ARBA" id="ARBA00023242"/>
    </source>
</evidence>
<dbReference type="SMART" id="SM00398">
    <property type="entry name" value="HMG"/>
    <property type="match status" value="1"/>
</dbReference>
<dbReference type="OMA" id="GMINQSM"/>
<evidence type="ECO:0000313" key="14">
    <source>
        <dbReference type="EnsemblMetazoa" id="tetur21g01330.1"/>
    </source>
</evidence>
<keyword evidence="3" id="KW-0156">Chromatin regulator</keyword>
<reference evidence="14" key="2">
    <citation type="submission" date="2015-06" db="UniProtKB">
        <authorList>
            <consortium name="EnsemblMetazoa"/>
        </authorList>
    </citation>
    <scope>IDENTIFICATION</scope>
</reference>
<dbReference type="PROSITE" id="PS51038">
    <property type="entry name" value="BAH"/>
    <property type="match status" value="2"/>
</dbReference>
<dbReference type="InterPro" id="IPR009071">
    <property type="entry name" value="HMG_box_dom"/>
</dbReference>
<accession>T1KTX3</accession>
<dbReference type="InterPro" id="IPR001025">
    <property type="entry name" value="BAH_dom"/>
</dbReference>
<feature type="compositionally biased region" description="Basic and acidic residues" evidence="10">
    <location>
        <begin position="594"/>
        <end position="604"/>
    </location>
</feature>
<dbReference type="FunFam" id="1.20.920.10:FF:000045">
    <property type="entry name" value="protein polybromo-1"/>
    <property type="match status" value="1"/>
</dbReference>
<dbReference type="KEGG" id="tut:107367209"/>
<feature type="DNA-binding region" description="HMG box" evidence="9">
    <location>
        <begin position="1033"/>
        <end position="1101"/>
    </location>
</feature>
<evidence type="ECO:0000256" key="2">
    <source>
        <dbReference type="ARBA" id="ARBA00022737"/>
    </source>
</evidence>
<evidence type="ECO:0000256" key="9">
    <source>
        <dbReference type="PROSITE-ProRule" id="PRU00267"/>
    </source>
</evidence>
<dbReference type="STRING" id="32264.T1KTX3"/>
<dbReference type="CDD" id="cd04717">
    <property type="entry name" value="BAH_polybromo"/>
    <property type="match status" value="2"/>
</dbReference>
<evidence type="ECO:0000259" key="13">
    <source>
        <dbReference type="PROSITE" id="PS51038"/>
    </source>
</evidence>
<feature type="domain" description="HMG box" evidence="12">
    <location>
        <begin position="1033"/>
        <end position="1101"/>
    </location>
</feature>
<dbReference type="GO" id="GO:0006368">
    <property type="term" value="P:transcription elongation by RNA polymerase II"/>
    <property type="evidence" value="ECO:0007669"/>
    <property type="project" value="TreeGrafter"/>
</dbReference>
<keyword evidence="7 9" id="KW-0539">Nucleus</keyword>
<dbReference type="SUPFAM" id="SSF47095">
    <property type="entry name" value="HMG-box"/>
    <property type="match status" value="1"/>
</dbReference>
<dbReference type="FunFam" id="1.20.920.10:FF:000006">
    <property type="entry name" value="protein polybromo-1 isoform X1"/>
    <property type="match status" value="1"/>
</dbReference>
<feature type="region of interest" description="Disordered" evidence="10">
    <location>
        <begin position="591"/>
        <end position="613"/>
    </location>
</feature>
<feature type="domain" description="BAH" evidence="13">
    <location>
        <begin position="824"/>
        <end position="940"/>
    </location>
</feature>
<dbReference type="Gene3D" id="1.20.920.10">
    <property type="entry name" value="Bromodomain-like"/>
    <property type="match status" value="4"/>
</dbReference>
<protein>
    <recommendedName>
        <fullName evidence="16">Protein polybromo-1</fullName>
    </recommendedName>
</protein>
<dbReference type="GO" id="GO:0016586">
    <property type="term" value="C:RSC-type complex"/>
    <property type="evidence" value="ECO:0007669"/>
    <property type="project" value="InterPro"/>
</dbReference>
<dbReference type="InterPro" id="IPR036427">
    <property type="entry name" value="Bromodomain-like_sf"/>
</dbReference>
<evidence type="ECO:0000259" key="12">
    <source>
        <dbReference type="PROSITE" id="PS50118"/>
    </source>
</evidence>
<dbReference type="GO" id="GO:0003682">
    <property type="term" value="F:chromatin binding"/>
    <property type="evidence" value="ECO:0007669"/>
    <property type="project" value="InterPro"/>
</dbReference>
<dbReference type="CDD" id="cd05526">
    <property type="entry name" value="Bromo_polybromo_VI"/>
    <property type="match status" value="1"/>
</dbReference>
<dbReference type="PROSITE" id="PS50118">
    <property type="entry name" value="HMG_BOX_2"/>
    <property type="match status" value="1"/>
</dbReference>
<evidence type="ECO:0000256" key="1">
    <source>
        <dbReference type="ARBA" id="ARBA00004123"/>
    </source>
</evidence>
<feature type="domain" description="Bromo" evidence="11">
    <location>
        <begin position="65"/>
        <end position="135"/>
    </location>
</feature>
<feature type="compositionally biased region" description="Basic and acidic residues" evidence="10">
    <location>
        <begin position="13"/>
        <end position="24"/>
    </location>
</feature>